<dbReference type="PANTHER" id="PTHR11964">
    <property type="entry name" value="S-ADENOSYLMETHIONINE SYNTHETASE"/>
    <property type="match status" value="1"/>
</dbReference>
<keyword evidence="7 10" id="KW-0067">ATP-binding</keyword>
<evidence type="ECO:0000256" key="5">
    <source>
        <dbReference type="ARBA" id="ARBA00022723"/>
    </source>
</evidence>
<dbReference type="PIRSF" id="PIRSF000497">
    <property type="entry name" value="MAT"/>
    <property type="match status" value="1"/>
</dbReference>
<dbReference type="CDD" id="cd18079">
    <property type="entry name" value="S-AdoMet_synt"/>
    <property type="match status" value="1"/>
</dbReference>
<feature type="binding site" evidence="10">
    <location>
        <position position="254"/>
    </location>
    <ligand>
        <name>L-methionine</name>
        <dbReference type="ChEBI" id="CHEBI:57844"/>
        <note>ligand shared between two neighboring subunits</note>
    </ligand>
</feature>
<feature type="binding site" description="in other chain" evidence="10">
    <location>
        <begin position="177"/>
        <end position="179"/>
    </location>
    <ligand>
        <name>ATP</name>
        <dbReference type="ChEBI" id="CHEBI:30616"/>
        <note>ligand shared between two neighboring subunits</note>
    </ligand>
</feature>
<comment type="subunit">
    <text evidence="10">Homotetramer; dimer of dimers.</text>
</comment>
<keyword evidence="9 10" id="KW-0630">Potassium</keyword>
<dbReference type="Gene3D" id="3.30.300.10">
    <property type="match status" value="3"/>
</dbReference>
<evidence type="ECO:0000256" key="3">
    <source>
        <dbReference type="ARBA" id="ARBA00022563"/>
    </source>
</evidence>
<feature type="binding site" evidence="10">
    <location>
        <position position="254"/>
    </location>
    <ligand>
        <name>ATP</name>
        <dbReference type="ChEBI" id="CHEBI:30616"/>
        <note>ligand shared between two neighboring subunits</note>
    </ligand>
</feature>
<keyword evidence="17" id="KW-1185">Reference proteome</keyword>
<feature type="binding site" evidence="10">
    <location>
        <position position="46"/>
    </location>
    <ligand>
        <name>K(+)</name>
        <dbReference type="ChEBI" id="CHEBI:29103"/>
    </ligand>
</feature>
<feature type="binding site" description="in other chain" evidence="10">
    <location>
        <begin position="260"/>
        <end position="261"/>
    </location>
    <ligand>
        <name>ATP</name>
        <dbReference type="ChEBI" id="CHEBI:30616"/>
        <note>ligand shared between two neighboring subunits</note>
    </ligand>
</feature>
<dbReference type="InterPro" id="IPR022636">
    <property type="entry name" value="S-AdoMet_synthetase_sfam"/>
</dbReference>
<name>A0ABS4VXY7_9PSEU</name>
<feature type="region of interest" description="Flexible loop" evidence="10">
    <location>
        <begin position="102"/>
        <end position="112"/>
    </location>
</feature>
<dbReference type="Pfam" id="PF02773">
    <property type="entry name" value="S-AdoMet_synt_C"/>
    <property type="match status" value="1"/>
</dbReference>
<dbReference type="InterPro" id="IPR022630">
    <property type="entry name" value="S-AdoMet_synt_C"/>
</dbReference>
<feature type="binding site" description="in other chain" evidence="10">
    <location>
        <position position="18"/>
    </location>
    <ligand>
        <name>ATP</name>
        <dbReference type="ChEBI" id="CHEBI:30616"/>
        <note>ligand shared between two neighboring subunits</note>
    </ligand>
</feature>
<dbReference type="PROSITE" id="PS00377">
    <property type="entry name" value="ADOMET_SYNTHASE_2"/>
    <property type="match status" value="1"/>
</dbReference>
<comment type="cofactor">
    <cofactor evidence="10">
        <name>Mg(2+)</name>
        <dbReference type="ChEBI" id="CHEBI:18420"/>
    </cofactor>
    <text evidence="10">Binds 2 divalent ions per subunit.</text>
</comment>
<dbReference type="NCBIfam" id="TIGR01034">
    <property type="entry name" value="metK"/>
    <property type="match status" value="1"/>
</dbReference>
<dbReference type="GO" id="GO:0004478">
    <property type="term" value="F:methionine adenosyltransferase activity"/>
    <property type="evidence" value="ECO:0007669"/>
    <property type="project" value="UniProtKB-EC"/>
</dbReference>
<evidence type="ECO:0000313" key="16">
    <source>
        <dbReference type="EMBL" id="MBP2368666.1"/>
    </source>
</evidence>
<comment type="catalytic activity">
    <reaction evidence="10">
        <text>L-methionine + ATP + H2O = S-adenosyl-L-methionine + phosphate + diphosphate</text>
        <dbReference type="Rhea" id="RHEA:21080"/>
        <dbReference type="ChEBI" id="CHEBI:15377"/>
        <dbReference type="ChEBI" id="CHEBI:30616"/>
        <dbReference type="ChEBI" id="CHEBI:33019"/>
        <dbReference type="ChEBI" id="CHEBI:43474"/>
        <dbReference type="ChEBI" id="CHEBI:57844"/>
        <dbReference type="ChEBI" id="CHEBI:59789"/>
        <dbReference type="EC" id="2.5.1.6"/>
    </reaction>
</comment>
<evidence type="ECO:0000256" key="2">
    <source>
        <dbReference type="ARBA" id="ARBA00009685"/>
    </source>
</evidence>
<dbReference type="Pfam" id="PF00438">
    <property type="entry name" value="S-AdoMet_synt_N"/>
    <property type="match status" value="1"/>
</dbReference>
<feature type="binding site" description="in other chain" evidence="10">
    <location>
        <position position="102"/>
    </location>
    <ligand>
        <name>L-methionine</name>
        <dbReference type="ChEBI" id="CHEBI:57844"/>
        <note>ligand shared between two neighboring subunits</note>
    </ligand>
</feature>
<protein>
    <recommendedName>
        <fullName evidence="10">S-adenosylmethionine synthase</fullName>
        <shortName evidence="10">AdoMet synthase</shortName>
        <ecNumber evidence="10">2.5.1.6</ecNumber>
    </recommendedName>
    <alternativeName>
        <fullName evidence="10">MAT</fullName>
    </alternativeName>
    <alternativeName>
        <fullName evidence="10">Methionine adenosyltransferase</fullName>
    </alternativeName>
</protein>
<evidence type="ECO:0000256" key="11">
    <source>
        <dbReference type="RuleBase" id="RU000542"/>
    </source>
</evidence>
<dbReference type="EC" id="2.5.1.6" evidence="10"/>
<feature type="binding site" evidence="10">
    <location>
        <position position="277"/>
    </location>
    <ligand>
        <name>ATP</name>
        <dbReference type="ChEBI" id="CHEBI:30616"/>
        <note>ligand shared between two neighboring subunits</note>
    </ligand>
</feature>
<dbReference type="SUPFAM" id="SSF55973">
    <property type="entry name" value="S-adenosylmethionine synthetase"/>
    <property type="match status" value="3"/>
</dbReference>
<dbReference type="EMBL" id="JAGINU010000001">
    <property type="protein sequence ID" value="MBP2368666.1"/>
    <property type="molecule type" value="Genomic_DNA"/>
</dbReference>
<keyword evidence="10" id="KW-0963">Cytoplasm</keyword>
<evidence type="ECO:0000256" key="6">
    <source>
        <dbReference type="ARBA" id="ARBA00022741"/>
    </source>
</evidence>
<keyword evidence="4 10" id="KW-0808">Transferase</keyword>
<comment type="caution">
    <text evidence="16">The sequence shown here is derived from an EMBL/GenBank/DDBJ whole genome shotgun (WGS) entry which is preliminary data.</text>
</comment>
<feature type="domain" description="S-adenosylmethionine synthetase C-terminal" evidence="15">
    <location>
        <begin position="248"/>
        <end position="386"/>
    </location>
</feature>
<feature type="binding site" evidence="10">
    <location>
        <position position="281"/>
    </location>
    <ligand>
        <name>ATP</name>
        <dbReference type="ChEBI" id="CHEBI:30616"/>
        <note>ligand shared between two neighboring subunits</note>
    </ligand>
</feature>
<dbReference type="PROSITE" id="PS00376">
    <property type="entry name" value="ADOMET_SYNTHASE_1"/>
    <property type="match status" value="1"/>
</dbReference>
<feature type="binding site" evidence="10">
    <location>
        <position position="20"/>
    </location>
    <ligand>
        <name>Mg(2+)</name>
        <dbReference type="ChEBI" id="CHEBI:18420"/>
    </ligand>
</feature>
<evidence type="ECO:0000256" key="8">
    <source>
        <dbReference type="ARBA" id="ARBA00022842"/>
    </source>
</evidence>
<dbReference type="InterPro" id="IPR022631">
    <property type="entry name" value="ADOMET_SYNTHASE_CS"/>
</dbReference>
<organism evidence="16 17">
    <name type="scientific">Pseudonocardia parietis</name>
    <dbReference type="NCBI Taxonomy" id="570936"/>
    <lineage>
        <taxon>Bacteria</taxon>
        <taxon>Bacillati</taxon>
        <taxon>Actinomycetota</taxon>
        <taxon>Actinomycetes</taxon>
        <taxon>Pseudonocardiales</taxon>
        <taxon>Pseudonocardiaceae</taxon>
        <taxon>Pseudonocardia</taxon>
    </lineage>
</organism>
<reference evidence="16 17" key="1">
    <citation type="submission" date="2021-03" db="EMBL/GenBank/DDBJ databases">
        <title>Sequencing the genomes of 1000 actinobacteria strains.</title>
        <authorList>
            <person name="Klenk H.-P."/>
        </authorList>
    </citation>
    <scope>NUCLEOTIDE SEQUENCE [LARGE SCALE GENOMIC DNA]</scope>
    <source>
        <strain evidence="16 17">DSM 45256</strain>
    </source>
</reference>
<dbReference type="InterPro" id="IPR002133">
    <property type="entry name" value="S-AdoMet_synthetase"/>
</dbReference>
<dbReference type="HAMAP" id="MF_00086">
    <property type="entry name" value="S_AdoMet_synth1"/>
    <property type="match status" value="1"/>
</dbReference>
<comment type="subcellular location">
    <subcellularLocation>
        <location evidence="10 11">Cytoplasm</location>
    </subcellularLocation>
</comment>
<dbReference type="Pfam" id="PF02772">
    <property type="entry name" value="S-AdoMet_synt_M"/>
    <property type="match status" value="1"/>
</dbReference>
<dbReference type="InterPro" id="IPR022629">
    <property type="entry name" value="S-AdoMet_synt_central"/>
</dbReference>
<evidence type="ECO:0000256" key="7">
    <source>
        <dbReference type="ARBA" id="ARBA00022840"/>
    </source>
</evidence>
<evidence type="ECO:0000256" key="10">
    <source>
        <dbReference type="HAMAP-Rule" id="MF_00086"/>
    </source>
</evidence>
<keyword evidence="5 10" id="KW-0479">Metal-binding</keyword>
<feature type="binding site" description="in other chain" evidence="10">
    <location>
        <position position="59"/>
    </location>
    <ligand>
        <name>L-methionine</name>
        <dbReference type="ChEBI" id="CHEBI:57844"/>
        <note>ligand shared between two neighboring subunits</note>
    </ligand>
</feature>
<dbReference type="RefSeq" id="WP_307862511.1">
    <property type="nucleotide sequence ID" value="NZ_JAGINU010000001.1"/>
</dbReference>
<evidence type="ECO:0000256" key="12">
    <source>
        <dbReference type="RuleBase" id="RU004462"/>
    </source>
</evidence>
<comment type="cofactor">
    <cofactor evidence="10">
        <name>K(+)</name>
        <dbReference type="ChEBI" id="CHEBI:29103"/>
    </cofactor>
    <text evidence="10">Binds 1 potassium ion per subunit.</text>
</comment>
<gene>
    <name evidence="10" type="primary">metK</name>
    <name evidence="16" type="ORF">JOF36_004362</name>
</gene>
<proteinExistence type="inferred from homology"/>
<evidence type="ECO:0000313" key="17">
    <source>
        <dbReference type="Proteomes" id="UP001519295"/>
    </source>
</evidence>
<feature type="domain" description="S-adenosylmethionine synthetase central" evidence="14">
    <location>
        <begin position="127"/>
        <end position="246"/>
    </location>
</feature>
<evidence type="ECO:0000256" key="4">
    <source>
        <dbReference type="ARBA" id="ARBA00022679"/>
    </source>
</evidence>
<accession>A0ABS4VXY7</accession>
<feature type="domain" description="S-adenosylmethionine synthetase N-terminal" evidence="13">
    <location>
        <begin position="7"/>
        <end position="104"/>
    </location>
</feature>
<dbReference type="Proteomes" id="UP001519295">
    <property type="component" value="Unassembled WGS sequence"/>
</dbReference>
<keyword evidence="6 10" id="KW-0547">Nucleotide-binding</keyword>
<evidence type="ECO:0000259" key="13">
    <source>
        <dbReference type="Pfam" id="PF00438"/>
    </source>
</evidence>
<evidence type="ECO:0000259" key="14">
    <source>
        <dbReference type="Pfam" id="PF02772"/>
    </source>
</evidence>
<comment type="function">
    <text evidence="10">Catalyzes the formation of S-adenosylmethionine (AdoMet) from methionine and ATP. The overall synthetic reaction is composed of two sequential steps, AdoMet formation and the subsequent tripolyphosphate hydrolysis which occurs prior to release of AdoMet from the enzyme.</text>
</comment>
<keyword evidence="3 10" id="KW-0554">One-carbon metabolism</keyword>
<comment type="pathway">
    <text evidence="1 10">Amino-acid biosynthesis; S-adenosyl-L-methionine biosynthesis; S-adenosyl-L-methionine from L-methionine: step 1/1.</text>
</comment>
<dbReference type="InterPro" id="IPR022628">
    <property type="entry name" value="S-AdoMet_synt_N"/>
</dbReference>
<evidence type="ECO:0000256" key="1">
    <source>
        <dbReference type="ARBA" id="ARBA00005224"/>
    </source>
</evidence>
<evidence type="ECO:0000256" key="9">
    <source>
        <dbReference type="ARBA" id="ARBA00022958"/>
    </source>
</evidence>
<feature type="binding site" description="in other chain" evidence="10">
    <location>
        <position position="285"/>
    </location>
    <ligand>
        <name>L-methionine</name>
        <dbReference type="ChEBI" id="CHEBI:57844"/>
        <note>ligand shared between two neighboring subunits</note>
    </ligand>
</feature>
<evidence type="ECO:0000259" key="15">
    <source>
        <dbReference type="Pfam" id="PF02773"/>
    </source>
</evidence>
<feature type="binding site" description="in other chain" evidence="10">
    <location>
        <begin position="245"/>
        <end position="246"/>
    </location>
    <ligand>
        <name>ATP</name>
        <dbReference type="ChEBI" id="CHEBI:30616"/>
        <note>ligand shared between two neighboring subunits</note>
    </ligand>
</feature>
<comment type="similarity">
    <text evidence="2 10 12">Belongs to the AdoMet synthase family.</text>
</comment>
<sequence>MSNTSRRLFTSESVTEGHPDKICDAISDTILDAMLAQDPSSRVAVETMVTTGQVHVAGEVTTNAYVEIPQLVRDRILEIGYDSSAKGFDGASCGVNIAIGAQSPDIAQGVDTAYEKRVESAEDEIAKQGAGDQGLMFGYACEDTPELMPLPIALAHRLSRRLTEVRKNGTLPYLRADGKTQVTIDYDGDKPVRLDTVVLSSQHAADVDLDGMLSPDILKHVVTPEVEALGWDPSEPRLLVNPTGRFVLGGPMGDAGLTGRKIIVDTYGGMARHGGGAFSGKDPSKVDRSAAYAMRWVAKNAVAAGLAGRIEVQVAYAIGKAAPVGLFVETFGTENVDPAKIQKAIEEVFDLRPAAIIRDLKLLRPIYTPTAAYGHFGRTDIDLPWEDTSRADALKSLVGA</sequence>
<keyword evidence="8 10" id="KW-0460">Magnesium</keyword>